<sequence length="176" mass="20396">MQIHRAKTRLLLLTGFILLLTGCSISDWYNGYYAETASIRRVHKERNAYYEAESPEMKELRKKNQTYCSDLASRPENRVARKGYKNGVSNTPMYTSCMERRSTPTFETYKSMQAEKRRVERRARGKCIGSCYSHSSYNGHYYLDAYLKDLDGNDCIDKNTGKPISNPEFDIILEAL</sequence>
<dbReference type="PROSITE" id="PS51257">
    <property type="entry name" value="PROKAR_LIPOPROTEIN"/>
    <property type="match status" value="1"/>
</dbReference>
<proteinExistence type="predicted"/>
<dbReference type="EMBL" id="MEIQ01000027">
    <property type="protein sequence ID" value="PIT51661.1"/>
    <property type="molecule type" value="Genomic_DNA"/>
</dbReference>
<name>A0A2N9XSB8_9NEIS</name>
<evidence type="ECO:0000313" key="2">
    <source>
        <dbReference type="Proteomes" id="UP000231484"/>
    </source>
</evidence>
<evidence type="ECO:0008006" key="3">
    <source>
        <dbReference type="Google" id="ProtNLM"/>
    </source>
</evidence>
<comment type="caution">
    <text evidence="1">The sequence shown here is derived from an EMBL/GenBank/DDBJ whole genome shotgun (WGS) entry which is preliminary data.</text>
</comment>
<accession>A0A2N9XSB8</accession>
<organism evidence="1 2">
    <name type="scientific">Snodgrassella alvi</name>
    <dbReference type="NCBI Taxonomy" id="1196083"/>
    <lineage>
        <taxon>Bacteria</taxon>
        <taxon>Pseudomonadati</taxon>
        <taxon>Pseudomonadota</taxon>
        <taxon>Betaproteobacteria</taxon>
        <taxon>Neisseriales</taxon>
        <taxon>Neisseriaceae</taxon>
        <taxon>Snodgrassella</taxon>
    </lineage>
</organism>
<reference evidence="1 2" key="1">
    <citation type="journal article" date="2017" name="MBio">
        <title>Type VI secretion-mediated competition in the bee gut microbiome.</title>
        <authorList>
            <person name="Steele M.I."/>
            <person name="Kwong W.K."/>
            <person name="Powell J.E."/>
            <person name="Whiteley M."/>
            <person name="Moran N.A."/>
        </authorList>
    </citation>
    <scope>NUCLEOTIDE SEQUENCE [LARGE SCALE GENOMIC DNA]</scope>
    <source>
        <strain evidence="1 2">Occ4-2</strain>
    </source>
</reference>
<dbReference type="Proteomes" id="UP000231484">
    <property type="component" value="Unassembled WGS sequence"/>
</dbReference>
<protein>
    <recommendedName>
        <fullName evidence="3">Lipoprotein</fullName>
    </recommendedName>
</protein>
<dbReference type="AlphaFoldDB" id="A0A2N9XSB8"/>
<gene>
    <name evidence="1" type="ORF">BHC48_03000</name>
</gene>
<evidence type="ECO:0000313" key="1">
    <source>
        <dbReference type="EMBL" id="PIT51661.1"/>
    </source>
</evidence>